<protein>
    <submittedName>
        <fullName evidence="1">Uncharacterized protein</fullName>
    </submittedName>
</protein>
<dbReference type="AlphaFoldDB" id="A0A8S1T556"/>
<gene>
    <name evidence="1" type="ORF">PPENT_87.1.T0170010</name>
</gene>
<accession>A0A8S1T556</accession>
<organism evidence="1 2">
    <name type="scientific">Paramecium pentaurelia</name>
    <dbReference type="NCBI Taxonomy" id="43138"/>
    <lineage>
        <taxon>Eukaryota</taxon>
        <taxon>Sar</taxon>
        <taxon>Alveolata</taxon>
        <taxon>Ciliophora</taxon>
        <taxon>Intramacronucleata</taxon>
        <taxon>Oligohymenophorea</taxon>
        <taxon>Peniculida</taxon>
        <taxon>Parameciidae</taxon>
        <taxon>Paramecium</taxon>
    </lineage>
</organism>
<proteinExistence type="predicted"/>
<reference evidence="1" key="1">
    <citation type="submission" date="2021-01" db="EMBL/GenBank/DDBJ databases">
        <authorList>
            <consortium name="Genoscope - CEA"/>
            <person name="William W."/>
        </authorList>
    </citation>
    <scope>NUCLEOTIDE SEQUENCE</scope>
</reference>
<sequence>MLKFSMINIEKGLQHSIANCLKTIKLIISFELNFPNTLHIKNLYYQQSQNFKIRFKWYLKLDRLIAFKYSKNKSIEIEFSYLRFKCGFQNYNKTKQNESEGSFKTQSQILLTFANDIVQIKESKESNAKKNSFLYQPEVRNTLEQQLQTEENPIPNKARILN</sequence>
<keyword evidence="2" id="KW-1185">Reference proteome</keyword>
<evidence type="ECO:0000313" key="2">
    <source>
        <dbReference type="Proteomes" id="UP000689195"/>
    </source>
</evidence>
<comment type="caution">
    <text evidence="1">The sequence shown here is derived from an EMBL/GenBank/DDBJ whole genome shotgun (WGS) entry which is preliminary data.</text>
</comment>
<dbReference type="Proteomes" id="UP000689195">
    <property type="component" value="Unassembled WGS sequence"/>
</dbReference>
<dbReference type="EMBL" id="CAJJDO010000017">
    <property type="protein sequence ID" value="CAD8147530.1"/>
    <property type="molecule type" value="Genomic_DNA"/>
</dbReference>
<evidence type="ECO:0000313" key="1">
    <source>
        <dbReference type="EMBL" id="CAD8147530.1"/>
    </source>
</evidence>
<name>A0A8S1T556_9CILI</name>